<evidence type="ECO:0000313" key="4">
    <source>
        <dbReference type="Proteomes" id="UP000700596"/>
    </source>
</evidence>
<organism evidence="3 4">
    <name type="scientific">Dendryphion nanum</name>
    <dbReference type="NCBI Taxonomy" id="256645"/>
    <lineage>
        <taxon>Eukaryota</taxon>
        <taxon>Fungi</taxon>
        <taxon>Dikarya</taxon>
        <taxon>Ascomycota</taxon>
        <taxon>Pezizomycotina</taxon>
        <taxon>Dothideomycetes</taxon>
        <taxon>Pleosporomycetidae</taxon>
        <taxon>Pleosporales</taxon>
        <taxon>Torulaceae</taxon>
        <taxon>Dendryphion</taxon>
    </lineage>
</organism>
<comment type="caution">
    <text evidence="3">The sequence shown here is derived from an EMBL/GenBank/DDBJ whole genome shotgun (WGS) entry which is preliminary data.</text>
</comment>
<evidence type="ECO:0000256" key="2">
    <source>
        <dbReference type="SAM" id="Phobius"/>
    </source>
</evidence>
<evidence type="ECO:0000256" key="1">
    <source>
        <dbReference type="SAM" id="MobiDB-lite"/>
    </source>
</evidence>
<protein>
    <submittedName>
        <fullName evidence="3">Uncharacterized protein</fullName>
    </submittedName>
</protein>
<dbReference type="EMBL" id="JAGMWT010000002">
    <property type="protein sequence ID" value="KAH7135224.1"/>
    <property type="molecule type" value="Genomic_DNA"/>
</dbReference>
<keyword evidence="4" id="KW-1185">Reference proteome</keyword>
<feature type="transmembrane region" description="Helical" evidence="2">
    <location>
        <begin position="235"/>
        <end position="260"/>
    </location>
</feature>
<feature type="compositionally biased region" description="Basic and acidic residues" evidence="1">
    <location>
        <begin position="309"/>
        <end position="324"/>
    </location>
</feature>
<name>A0A9P9EDM9_9PLEO</name>
<dbReference type="OrthoDB" id="3750325at2759"/>
<keyword evidence="2" id="KW-0812">Transmembrane</keyword>
<reference evidence="3" key="1">
    <citation type="journal article" date="2021" name="Nat. Commun.">
        <title>Genetic determinants of endophytism in the Arabidopsis root mycobiome.</title>
        <authorList>
            <person name="Mesny F."/>
            <person name="Miyauchi S."/>
            <person name="Thiergart T."/>
            <person name="Pickel B."/>
            <person name="Atanasova L."/>
            <person name="Karlsson M."/>
            <person name="Huettel B."/>
            <person name="Barry K.W."/>
            <person name="Haridas S."/>
            <person name="Chen C."/>
            <person name="Bauer D."/>
            <person name="Andreopoulos W."/>
            <person name="Pangilinan J."/>
            <person name="LaButti K."/>
            <person name="Riley R."/>
            <person name="Lipzen A."/>
            <person name="Clum A."/>
            <person name="Drula E."/>
            <person name="Henrissat B."/>
            <person name="Kohler A."/>
            <person name="Grigoriev I.V."/>
            <person name="Martin F.M."/>
            <person name="Hacquard S."/>
        </authorList>
    </citation>
    <scope>NUCLEOTIDE SEQUENCE</scope>
    <source>
        <strain evidence="3">MPI-CAGE-CH-0243</strain>
    </source>
</reference>
<accession>A0A9P9EDM9</accession>
<feature type="compositionally biased region" description="Polar residues" evidence="1">
    <location>
        <begin position="325"/>
        <end position="334"/>
    </location>
</feature>
<dbReference type="Proteomes" id="UP000700596">
    <property type="component" value="Unassembled WGS sequence"/>
</dbReference>
<sequence length="334" mass="36926">MSGATQYSQPWWSYWNDFKTNWTYPPAADPGFVKKQFTQPVLTANATSDTSTALLISAVQTLPRPEDGKFGAETSVVHIGDVIEADWVKIDHTRSKSEPRKVELRCVICQEGKQGGTIYNACGNYTQNDVISFRTQTADIPAHDPVSFDRLHHVVSLNSTAVGLCYLTLGDVDGVSSTYDVTTPFPVIASTRTPHWRFSTTNPAGTADSTIGQPVTAIPTPWATAPPNTKDKPSVGIIAGVVIAVFVFTCLVVAIIWFVWTRTRRTRVIKRVDTPGTEEGVELQRVQRGGVERRTDRDEDGEAPPAYHESLKHQVVTEHEHETQHPPQLQSRYG</sequence>
<gene>
    <name evidence="3" type="ORF">B0J11DRAFT_155223</name>
</gene>
<evidence type="ECO:0000313" key="3">
    <source>
        <dbReference type="EMBL" id="KAH7135224.1"/>
    </source>
</evidence>
<feature type="region of interest" description="Disordered" evidence="1">
    <location>
        <begin position="280"/>
        <end position="334"/>
    </location>
</feature>
<keyword evidence="2" id="KW-0472">Membrane</keyword>
<proteinExistence type="predicted"/>
<dbReference type="AlphaFoldDB" id="A0A9P9EDM9"/>
<keyword evidence="2" id="KW-1133">Transmembrane helix</keyword>